<dbReference type="InterPro" id="IPR013425">
    <property type="entry name" value="Autotrns_rpt"/>
</dbReference>
<dbReference type="STRING" id="1249933.SAMN04489797_0985"/>
<organism evidence="4 5">
    <name type="scientific">Winogradskyella sediminis</name>
    <dbReference type="NCBI Taxonomy" id="1382466"/>
    <lineage>
        <taxon>Bacteria</taxon>
        <taxon>Pseudomonadati</taxon>
        <taxon>Bacteroidota</taxon>
        <taxon>Flavobacteriia</taxon>
        <taxon>Flavobacteriales</taxon>
        <taxon>Flavobacteriaceae</taxon>
        <taxon>Winogradskyella</taxon>
    </lineage>
</organism>
<evidence type="ECO:0000259" key="3">
    <source>
        <dbReference type="Pfam" id="PF18962"/>
    </source>
</evidence>
<sequence>MIKPHLKSNAYSIVTILIIYVFCTSTIHAQFLLANDNANETAYSGGFGPGQNGGTGFNSWAITYGANTGTYTGPPSNDGMSNANIGTNAFAFYSTGSEYLNAVRSFDALEINDKLSFYWAMNYDANSGGKGFDFKHGTTTLFNVNNGGNSTITTTNGTATTTYGTSAMLVTVTRTSDNNYQFYMTSKSLGSAYTTVFNSSNAIDGLNIYIGNQNDGAGQRNIYFNNFEITNDGVFDITAGTEIYSKTLSGTSALSKLGSGELVLTGNNTYTGPTTVNDGVLKLQGNLTNSDIVVKSGATLVIDGDVTVKSITVDAGGYVQVNSDTSLTLTNALTLESTSTLFSSLISDGTISGTVNYKRFVNTISTGTGGNDLISLPLMSTGLTFDTFISYGTNATDIADNGTYYAFAPYNNLNATAYENFTMSSTDILLRAKGYRVATDSGNLLIFTGTPENGTVTIPIVNPATGSKWNLIGNPYPSYVDADLFLSPDNTNLLDPSAVAIYAYNSGTYTGSAPTTGNFTIINKATIAALTEENFNIAPGQGFFVASNATGGAIAFTPAMRTNSGVDDYISGRARNVNEFFKINLISTETYATSIFFNSNASLGLDPGYDAAVYGETPQNYPIFSHLVEDNTGTAMALQAIDNTNLNTVSIPLGVNANQGETITFSIDASNLSSTTLVYLEDTVANTYTLLNSEDYTVTPVTNLSGTGRFYLRFENTTLSTVDTTKNPINIYHNPGKKAIVVTGVLKAPTNAVIYDINGRKVSSIVLESNSESQSIDVSQFRSGLYMIQLIDAVQIKTKKLVIH</sequence>
<keyword evidence="2" id="KW-0472">Membrane</keyword>
<dbReference type="Proteomes" id="UP000198963">
    <property type="component" value="Chromosome I"/>
</dbReference>
<dbReference type="NCBIfam" id="TIGR04183">
    <property type="entry name" value="Por_Secre_tail"/>
    <property type="match status" value="1"/>
</dbReference>
<keyword evidence="1" id="KW-0732">Signal</keyword>
<protein>
    <submittedName>
        <fullName evidence="4">Por secretion system C-terminal sorting domain-containing protein</fullName>
    </submittedName>
</protein>
<proteinExistence type="predicted"/>
<evidence type="ECO:0000256" key="1">
    <source>
        <dbReference type="ARBA" id="ARBA00022729"/>
    </source>
</evidence>
<dbReference type="Pfam" id="PF12951">
    <property type="entry name" value="PATR"/>
    <property type="match status" value="1"/>
</dbReference>
<name>A0A1H1PW17_9FLAO</name>
<dbReference type="AlphaFoldDB" id="A0A1H1PW17"/>
<dbReference type="SUPFAM" id="SSF51126">
    <property type="entry name" value="Pectin lyase-like"/>
    <property type="match status" value="1"/>
</dbReference>
<keyword evidence="5" id="KW-1185">Reference proteome</keyword>
<dbReference type="NCBIfam" id="TIGR02601">
    <property type="entry name" value="autotrns_rpt"/>
    <property type="match status" value="1"/>
</dbReference>
<evidence type="ECO:0000256" key="2">
    <source>
        <dbReference type="SAM" id="Phobius"/>
    </source>
</evidence>
<keyword evidence="2" id="KW-0812">Transmembrane</keyword>
<dbReference type="InterPro" id="IPR026444">
    <property type="entry name" value="Secre_tail"/>
</dbReference>
<keyword evidence="2" id="KW-1133">Transmembrane helix</keyword>
<reference evidence="4 5" key="1">
    <citation type="submission" date="2016-10" db="EMBL/GenBank/DDBJ databases">
        <authorList>
            <person name="Varghese N."/>
            <person name="Submissions S."/>
        </authorList>
    </citation>
    <scope>NUCLEOTIDE SEQUENCE [LARGE SCALE GENOMIC DNA]</scope>
    <source>
        <strain evidence="4 5">RHA_55</strain>
    </source>
</reference>
<dbReference type="InterPro" id="IPR011050">
    <property type="entry name" value="Pectin_lyase_fold/virulence"/>
</dbReference>
<evidence type="ECO:0000313" key="4">
    <source>
        <dbReference type="EMBL" id="SDS15294.1"/>
    </source>
</evidence>
<accession>A0A1H1PW17</accession>
<feature type="domain" description="Secretion system C-terminal sorting" evidence="3">
    <location>
        <begin position="731"/>
        <end position="803"/>
    </location>
</feature>
<dbReference type="Pfam" id="PF18962">
    <property type="entry name" value="Por_Secre_tail"/>
    <property type="match status" value="1"/>
</dbReference>
<dbReference type="EMBL" id="LT629774">
    <property type="protein sequence ID" value="SDS15294.1"/>
    <property type="molecule type" value="Genomic_DNA"/>
</dbReference>
<evidence type="ECO:0000313" key="5">
    <source>
        <dbReference type="Proteomes" id="UP000198963"/>
    </source>
</evidence>
<dbReference type="RefSeq" id="WP_092444820.1">
    <property type="nucleotide sequence ID" value="NZ_LT629774.1"/>
</dbReference>
<feature type="transmembrane region" description="Helical" evidence="2">
    <location>
        <begin position="12"/>
        <end position="33"/>
    </location>
</feature>
<gene>
    <name evidence="4" type="ORF">SAMN04489797_0985</name>
</gene>